<proteinExistence type="predicted"/>
<protein>
    <submittedName>
        <fullName evidence="3">DUF4811 domain-containing protein</fullName>
    </submittedName>
</protein>
<keyword evidence="2" id="KW-0472">Membrane</keyword>
<organism evidence="3 4">
    <name type="scientific">Weissella ceti</name>
    <dbReference type="NCBI Taxonomy" id="759620"/>
    <lineage>
        <taxon>Bacteria</taxon>
        <taxon>Bacillati</taxon>
        <taxon>Bacillota</taxon>
        <taxon>Bacilli</taxon>
        <taxon>Lactobacillales</taxon>
        <taxon>Lactobacillaceae</taxon>
        <taxon>Weissella</taxon>
    </lineage>
</organism>
<gene>
    <name evidence="3" type="ORF">OIT44_04880</name>
</gene>
<evidence type="ECO:0000313" key="4">
    <source>
        <dbReference type="Proteomes" id="UP001526225"/>
    </source>
</evidence>
<name>A0ABT3E4P2_9LACO</name>
<dbReference type="Proteomes" id="UP001526225">
    <property type="component" value="Unassembled WGS sequence"/>
</dbReference>
<dbReference type="EMBL" id="JAOZFE010000004">
    <property type="protein sequence ID" value="MCW0953406.1"/>
    <property type="molecule type" value="Genomic_DNA"/>
</dbReference>
<comment type="caution">
    <text evidence="3">The sequence shown here is derived from an EMBL/GenBank/DDBJ whole genome shotgun (WGS) entry which is preliminary data.</text>
</comment>
<keyword evidence="2" id="KW-1133">Transmembrane helix</keyword>
<evidence type="ECO:0000313" key="3">
    <source>
        <dbReference type="EMBL" id="MCW0953406.1"/>
    </source>
</evidence>
<evidence type="ECO:0000256" key="2">
    <source>
        <dbReference type="SAM" id="Phobius"/>
    </source>
</evidence>
<sequence>MIILLVLGFALLLYTLMQFVHHRKISWVPFVIGILLVAGNGYGLMHAESKHLFMQEVQATKTDKIEPAGHVGDYNFITTKNTDGGTRYTYMTDGKTYQTLVGNTTMTIKAGSPAQLETNVNNYQVTNFFEQFMRWGEPREIAKGTDYVMTVPENWQFVTTEHYDELVKLAEKKASEASKSLEDKMKKEFEAATKKDKKFANDKKAQDSLKNKVADDEAKKAKERLNEDVKKQLAEWNK</sequence>
<dbReference type="RefSeq" id="WP_213408921.1">
    <property type="nucleotide sequence ID" value="NZ_CP074441.1"/>
</dbReference>
<keyword evidence="2" id="KW-0812">Transmembrane</keyword>
<reference evidence="3 4" key="1">
    <citation type="submission" date="2022-10" db="EMBL/GenBank/DDBJ databases">
        <title>Weissella fermenti sp. nov., isolated from fermented cabbage.</title>
        <authorList>
            <person name="Lee J.K."/>
            <person name="Baek J.H."/>
            <person name="Choi D.G."/>
            <person name="Kim J.M."/>
            <person name="Jeon C.O."/>
        </authorList>
    </citation>
    <scope>NUCLEOTIDE SEQUENCE [LARGE SCALE GENOMIC DNA]</scope>
    <source>
        <strain evidence="3 4">KACC 18534</strain>
    </source>
</reference>
<feature type="region of interest" description="Disordered" evidence="1">
    <location>
        <begin position="195"/>
        <end position="238"/>
    </location>
</feature>
<feature type="transmembrane region" description="Helical" evidence="2">
    <location>
        <begin position="27"/>
        <end position="45"/>
    </location>
</feature>
<evidence type="ECO:0000256" key="1">
    <source>
        <dbReference type="SAM" id="MobiDB-lite"/>
    </source>
</evidence>
<keyword evidence="4" id="KW-1185">Reference proteome</keyword>
<accession>A0ABT3E4P2</accession>